<dbReference type="PANTHER" id="PTHR31511">
    <property type="entry name" value="PROTEIN CBG23764"/>
    <property type="match status" value="1"/>
</dbReference>
<dbReference type="EMBL" id="CACRXK020012375">
    <property type="protein sequence ID" value="CAB4023213.1"/>
    <property type="molecule type" value="Genomic_DNA"/>
</dbReference>
<keyword evidence="2" id="KW-1185">Reference proteome</keyword>
<comment type="caution">
    <text evidence="1">The sequence shown here is derived from an EMBL/GenBank/DDBJ whole genome shotgun (WGS) entry which is preliminary data.</text>
</comment>
<evidence type="ECO:0000313" key="2">
    <source>
        <dbReference type="Proteomes" id="UP001152795"/>
    </source>
</evidence>
<dbReference type="PANTHER" id="PTHR31511:SF12">
    <property type="entry name" value="RHO TERMINATION FACTOR N-TERMINAL DOMAIN-CONTAINING PROTEIN"/>
    <property type="match status" value="1"/>
</dbReference>
<dbReference type="Proteomes" id="UP001152795">
    <property type="component" value="Unassembled WGS sequence"/>
</dbReference>
<reference evidence="1" key="1">
    <citation type="submission" date="2020-04" db="EMBL/GenBank/DDBJ databases">
        <authorList>
            <person name="Alioto T."/>
            <person name="Alioto T."/>
            <person name="Gomez Garrido J."/>
        </authorList>
    </citation>
    <scope>NUCLEOTIDE SEQUENCE</scope>
    <source>
        <strain evidence="1">A484AB</strain>
    </source>
</reference>
<protein>
    <submittedName>
        <fullName evidence="1">Uncharacterized protein</fullName>
    </submittedName>
</protein>
<accession>A0A6S7IZP9</accession>
<sequence>MLINSETEPINVSMSLACEIVRKDPKTGEEVSTVIPFMSKTHKLVGKDDTEEVYDIMKEKMLKYFSDYQNRGSGWRLRRVDLLEIHIEEFQPLRGKGHEPLPESIAKKKQVINMKNDDDECFKWAVTRAKPYRHPSVKNLKGTQITV</sequence>
<evidence type="ECO:0000313" key="1">
    <source>
        <dbReference type="EMBL" id="CAB4023213.1"/>
    </source>
</evidence>
<name>A0A6S7IZP9_PARCT</name>
<organism evidence="1 2">
    <name type="scientific">Paramuricea clavata</name>
    <name type="common">Red gorgonian</name>
    <name type="synonym">Violescent sea-whip</name>
    <dbReference type="NCBI Taxonomy" id="317549"/>
    <lineage>
        <taxon>Eukaryota</taxon>
        <taxon>Metazoa</taxon>
        <taxon>Cnidaria</taxon>
        <taxon>Anthozoa</taxon>
        <taxon>Octocorallia</taxon>
        <taxon>Malacalcyonacea</taxon>
        <taxon>Plexauridae</taxon>
        <taxon>Paramuricea</taxon>
    </lineage>
</organism>
<dbReference type="OrthoDB" id="2419425at2759"/>
<gene>
    <name evidence="1" type="ORF">PACLA_8A018694</name>
</gene>
<proteinExistence type="predicted"/>
<dbReference type="AlphaFoldDB" id="A0A6S7IZP9"/>